<dbReference type="AlphaFoldDB" id="A0A9P8RH61"/>
<dbReference type="Gene3D" id="3.50.50.60">
    <property type="entry name" value="FAD/NAD(P)-binding domain"/>
    <property type="match status" value="1"/>
</dbReference>
<dbReference type="InterPro" id="IPR036188">
    <property type="entry name" value="FAD/NAD-bd_sf"/>
</dbReference>
<dbReference type="GeneID" id="70138379"/>
<dbReference type="Proteomes" id="UP000758603">
    <property type="component" value="Unassembled WGS sequence"/>
</dbReference>
<sequence>MPELAIAIRIVSRRLLLLRGAWSATSSDELRNIFSKESCKHFIHQWQRHQTNPERATDGYDYIIVGGGQSGSVVVNRLSDDEHC</sequence>
<comment type="caution">
    <text evidence="1">The sequence shown here is derived from an EMBL/GenBank/DDBJ whole genome shotgun (WGS) entry which is preliminary data.</text>
</comment>
<organism evidence="1 2">
    <name type="scientific">Truncatella angustata</name>
    <dbReference type="NCBI Taxonomy" id="152316"/>
    <lineage>
        <taxon>Eukaryota</taxon>
        <taxon>Fungi</taxon>
        <taxon>Dikarya</taxon>
        <taxon>Ascomycota</taxon>
        <taxon>Pezizomycotina</taxon>
        <taxon>Sordariomycetes</taxon>
        <taxon>Xylariomycetidae</taxon>
        <taxon>Amphisphaeriales</taxon>
        <taxon>Sporocadaceae</taxon>
        <taxon>Truncatella</taxon>
    </lineage>
</organism>
<accession>A0A9P8RH61</accession>
<gene>
    <name evidence="1" type="ORF">BKA67DRAFT_85380</name>
</gene>
<name>A0A9P8RH61_9PEZI</name>
<keyword evidence="2" id="KW-1185">Reference proteome</keyword>
<dbReference type="RefSeq" id="XP_045952276.1">
    <property type="nucleotide sequence ID" value="XM_046109488.1"/>
</dbReference>
<reference evidence="1" key="1">
    <citation type="journal article" date="2021" name="Nat. Commun.">
        <title>Genetic determinants of endophytism in the Arabidopsis root mycobiome.</title>
        <authorList>
            <person name="Mesny F."/>
            <person name="Miyauchi S."/>
            <person name="Thiergart T."/>
            <person name="Pickel B."/>
            <person name="Atanasova L."/>
            <person name="Karlsson M."/>
            <person name="Huettel B."/>
            <person name="Barry K.W."/>
            <person name="Haridas S."/>
            <person name="Chen C."/>
            <person name="Bauer D."/>
            <person name="Andreopoulos W."/>
            <person name="Pangilinan J."/>
            <person name="LaButti K."/>
            <person name="Riley R."/>
            <person name="Lipzen A."/>
            <person name="Clum A."/>
            <person name="Drula E."/>
            <person name="Henrissat B."/>
            <person name="Kohler A."/>
            <person name="Grigoriev I.V."/>
            <person name="Martin F.M."/>
            <person name="Hacquard S."/>
        </authorList>
    </citation>
    <scope>NUCLEOTIDE SEQUENCE</scope>
    <source>
        <strain evidence="1">MPI-SDFR-AT-0073</strain>
    </source>
</reference>
<evidence type="ECO:0000313" key="1">
    <source>
        <dbReference type="EMBL" id="KAH6645762.1"/>
    </source>
</evidence>
<dbReference type="EMBL" id="JAGPXC010000010">
    <property type="protein sequence ID" value="KAH6645762.1"/>
    <property type="molecule type" value="Genomic_DNA"/>
</dbReference>
<proteinExistence type="predicted"/>
<protein>
    <submittedName>
        <fullName evidence="1">Uncharacterized protein</fullName>
    </submittedName>
</protein>
<evidence type="ECO:0000313" key="2">
    <source>
        <dbReference type="Proteomes" id="UP000758603"/>
    </source>
</evidence>